<evidence type="ECO:0000256" key="1">
    <source>
        <dbReference type="SAM" id="Coils"/>
    </source>
</evidence>
<sequence length="2696" mass="294074">MLATESASAESDGPIVRPARWSRDPRVFGVEIDYLPYGSVAIFPEVLGPTASTEFTFGQNAAVSAFVFNKVSFSDTGTFSFGIGWSRKNDSWLVVGQFGRSNEAGARAEADFGDFIAGKASLKFRLSNVQAGQVVRAFFGPAVEFDRSSGAEFSIKVQIHVPDGQRPPLRPEIRFAYALRPLAAFGLWAFDGRLRINSLDIGVVEPDEGDGASVQGVRHRDALNHSRPWPRSLVYLGGARAADLKWAPETDNNPYWVGKLAAGAAAKVALDGAFERFSVRQWGPARESAAILRAPLAVTLVGSDRSVPGSTFYLSEAIAIRHRIWNGTREEIYEKIGGRIQDKPFQLSSAYGPLTIEGDPSPPKTRKDAEGRGASVASREALLASEKGLTQLVLKARDDIIEEFDARARLLHIAIPLADGSFGASHSDKNMVWSRLDLAGSEVAFRLPVKSASKSEAPAARGVVTICEAPAPLPALDQNLPVSAAVALDGAKLAVRRSSDNLALEFQFARMALEIGKDGARIVPNLRLSGAGQGYAAAAARETARRLDDRPLLIVNFPPQHVAERAYSRQINDGIALPDAPMSETDPLCFTKRLLEWRNAGMDVSLEVRRKLRDDQEGVKSSDKLKEEYDAIRALLANPSIWDERLGLDGATLNTLRDRWDRLPAEQRDVYLGPNPLAMDPDVRAVTLEIWRAYIKNTTTPAIEIENLIARLPDVELEEAVIDDIKRRLNASRDTKTTPTVRGSSSSGLDPKPVGNGPNLDNEIHKEKIRRSRDYKETVACAAKFAEKPGIPIRLQASLATYRGREPVRAAARAEGTDRDFLTKLRAFVQSAIDEPKGEKFEAITQARLSGATRLVFRFDTADPVDGKRARRHIDYSIDGLTDWGEFDLAVCSRAETVEKPVGSRIPHLAFRAAEGDAAVILKHKGIKPGRSIEGRLRDIRESLRPPSDDETAIELPFRLTLSPDQFARFRTRRWVDCRVLSDDKDWAVTPHLWSTELNITAAPSVVRAIWSPDFRPEVFGYARPPERGSRAPWLTIPDADENFRTSLDAYDRHEIVALTSVYGLPVMGRRDEGGVMLADSHQFEPPDPYKLRDLKYYTVGNTQRDLSGIYIPKSLDIEELRLTALGGSLRHDTGFVPPASALKKNGDALFDAFSVERWRQITVLGRDIEVEVVYKGFLFPLGVRAALVKLTERRFVRNPATGHVSAFLIQRKFIRIGNPEKNFPALGQPDKSRRFPVNQLSMLTTVTPDIVDPENNRSGSAWSATNPVVMEHPSGRIDFQAPDGNKLPGLAFWPRTTPGVSGNIAFEYVIDSKTSPLRMPLVFVDNVAANRADFLQALTAYYNAGPAGLRVVDHGGAKRRYAEENADGECEFETNRWEFKAEGRAGGNAFFKENQTNLYFAFDPLLQGADQPPFYPFVDVANIRVGQAERFVGRSLGSVDMEFDPDYVNLGFGGNNIADKYLKVKSGKWPIDMGDSGDRSGGIARPAMDVTYLSRRTGLFAGDPKPPSGVPAAAVPVSPDADAGPPPSLDLQDFFSDDAKLLGLISFKDLLKLSGAAAPELKERVESATEETLEFLRQNVIPDVERAIDRLDLMWRRAQEGVQKATPTNAELLKLDLDKVYPDIASALKDLRLKLRLTKAAAGLGAIQAVTELQASGRRFVNAVNRLLADPIAPLRQDFRDRFRKLSGDFSKLSDGIGETVRQAVMAVKTEVASGIGNFFSTHQAELAPFGRLLVTLPPPHDFYSLLPSEPEPRRSMPESVASALDGATRSAVETFIRIAIDNPVNPDMALQNAADKAIQEVGSAAAAADGSLKNILNAYRSAMETKRAKPAREMIAAFGGPLYKDISETLPKLAALERESRKLDGDIVERLSRMFGEILAAQAKMLAKRTFEERIAGVCDTATSAFGEFVTANSAVGLSALVNAFEQVADKIDSVRTTEFQDLMTRFRGFREGGDQDVGNICRLPSGGTTPSAGMKIYAFARMRELFAIKADLVEAVGRLAADVGSETATTIADTWCQELIETVYTSFVESNEAVAKSIRKLRDAIPEPAATPADAHGAIVADLKRTSRSELEEFAKELDEARTRIAALRQGDLATARPRLADLGAIIVGDGSPGSGLAAILRRREAALLELVGKITSAADGVSTQLTRVFTGMTAPIFEQLKAKIYDPLLTFRSNNWKTSLSVDNDVLSILAKLLKGPDGRPLAGLFVVGDNTAKPGDIPQDQLTRDVADLAVLSKPPAGLSTKEYVAKILAFTDAFEKQTASPVLLVRNLSLVLTAVLRGDISQFVDLKQVRREIDEAVRKMVPARISRSYDFNLGLGDVGELVSFDPPRAHPKGLPGKLVLRASGTVDLLNAKHSTFDAEGFVPGFKLKLLPAFDVATIHFPPCSFSSGSGKPFDFSMRVERVQLGAQVKFLEELQEILGAPKDGTGFFLRLLTGRNNIGVVAGYAFALSPITLGNMYIDNLSLNVAAELPFDKGDARFVVSISRPEAPFMISAAPYAGAGHFGLIANPNGIVGFEASFQFGGGGGFSFGPLSGSGRISVGIFVRTIEGYTDLYGLFYAGGSARIACFSVSAQLNVRLQQSGANVEGEAIFTYSFSIGIKDIEFSVTVFKRESGGKNANTASLSPDTTRFADVIDLDRSEYREAFASAEPQAKLSSLTFCKAEHFGKYQAYFARFDEVTPRSSKPAAWVFQ</sequence>
<feature type="compositionally biased region" description="Polar residues" evidence="2">
    <location>
        <begin position="737"/>
        <end position="748"/>
    </location>
</feature>
<feature type="region of interest" description="Disordered" evidence="2">
    <location>
        <begin position="351"/>
        <end position="373"/>
    </location>
</feature>
<protein>
    <submittedName>
        <fullName evidence="4">Uncharacterized protein</fullName>
    </submittedName>
</protein>
<reference evidence="3 6" key="2">
    <citation type="submission" date="2018-07" db="EMBL/GenBank/DDBJ databases">
        <title>Genomic Encyclopedia of Archaeal and Bacterial Type Strains, Phase II (KMG-II): from individual species to whole genera.</title>
        <authorList>
            <person name="Goeker M."/>
        </authorList>
    </citation>
    <scope>NUCLEOTIDE SEQUENCE [LARGE SCALE GENOMIC DNA]</scope>
    <source>
        <strain evidence="3 6">JA575</strain>
    </source>
</reference>
<accession>A0A336JXX1</accession>
<evidence type="ECO:0000313" key="6">
    <source>
        <dbReference type="Proteomes" id="UP000256343"/>
    </source>
</evidence>
<feature type="region of interest" description="Disordered" evidence="2">
    <location>
        <begin position="733"/>
        <end position="762"/>
    </location>
</feature>
<evidence type="ECO:0000313" key="3">
    <source>
        <dbReference type="EMBL" id="RED25537.1"/>
    </source>
</evidence>
<feature type="region of interest" description="Disordered" evidence="2">
    <location>
        <begin position="1504"/>
        <end position="1524"/>
    </location>
</feature>
<feature type="compositionally biased region" description="Low complexity" evidence="2">
    <location>
        <begin position="1511"/>
        <end position="1524"/>
    </location>
</feature>
<reference evidence="4 5" key="1">
    <citation type="submission" date="2017-08" db="EMBL/GenBank/DDBJ databases">
        <authorList>
            <person name="de Groot N.N."/>
        </authorList>
    </citation>
    <scope>NUCLEOTIDE SEQUENCE [LARGE SCALE GENOMIC DNA]</scope>
    <source>
        <strain evidence="4 5">JA575</strain>
    </source>
</reference>
<organism evidence="4 5">
    <name type="scientific">Rhodopseudomonas pentothenatexigens</name>
    <dbReference type="NCBI Taxonomy" id="999699"/>
    <lineage>
        <taxon>Bacteria</taxon>
        <taxon>Pseudomonadati</taxon>
        <taxon>Pseudomonadota</taxon>
        <taxon>Alphaproteobacteria</taxon>
        <taxon>Hyphomicrobiales</taxon>
        <taxon>Nitrobacteraceae</taxon>
        <taxon>Rhodopseudomonas</taxon>
    </lineage>
</organism>
<keyword evidence="1" id="KW-0175">Coiled coil</keyword>
<dbReference type="EMBL" id="UFQQ01000031">
    <property type="protein sequence ID" value="SSW93149.1"/>
    <property type="molecule type" value="Genomic_DNA"/>
</dbReference>
<evidence type="ECO:0000256" key="2">
    <source>
        <dbReference type="SAM" id="MobiDB-lite"/>
    </source>
</evidence>
<proteinExistence type="predicted"/>
<name>A0A336JXX1_9BRAD</name>
<dbReference type="Proteomes" id="UP000256343">
    <property type="component" value="Unassembled WGS sequence"/>
</dbReference>
<gene>
    <name evidence="3" type="ORF">BJ125_1315</name>
    <name evidence="4" type="ORF">SAMN05892882_1315</name>
</gene>
<feature type="coiled-coil region" evidence="1">
    <location>
        <begin position="2067"/>
        <end position="2094"/>
    </location>
</feature>
<dbReference type="Proteomes" id="UP000252631">
    <property type="component" value="Unassembled WGS sequence"/>
</dbReference>
<keyword evidence="6" id="KW-1185">Reference proteome</keyword>
<evidence type="ECO:0000313" key="4">
    <source>
        <dbReference type="EMBL" id="SSW93149.1"/>
    </source>
</evidence>
<evidence type="ECO:0000313" key="5">
    <source>
        <dbReference type="Proteomes" id="UP000252631"/>
    </source>
</evidence>
<dbReference type="EMBL" id="QRDT01000031">
    <property type="protein sequence ID" value="RED25537.1"/>
    <property type="molecule type" value="Genomic_DNA"/>
</dbReference>